<feature type="compositionally biased region" description="Basic and acidic residues" evidence="1">
    <location>
        <begin position="62"/>
        <end position="72"/>
    </location>
</feature>
<name>A0A6A3LIS9_9STRA</name>
<feature type="region of interest" description="Disordered" evidence="1">
    <location>
        <begin position="1"/>
        <end position="31"/>
    </location>
</feature>
<evidence type="ECO:0000313" key="3">
    <source>
        <dbReference type="Proteomes" id="UP000429607"/>
    </source>
</evidence>
<dbReference type="Proteomes" id="UP000429607">
    <property type="component" value="Unassembled WGS sequence"/>
</dbReference>
<dbReference type="AlphaFoldDB" id="A0A6A3LIS9"/>
<evidence type="ECO:0000313" key="2">
    <source>
        <dbReference type="EMBL" id="KAE9019069.1"/>
    </source>
</evidence>
<protein>
    <submittedName>
        <fullName evidence="2">Uncharacterized protein</fullName>
    </submittedName>
</protein>
<accession>A0A6A3LIS9</accession>
<proteinExistence type="predicted"/>
<gene>
    <name evidence="2" type="ORF">PR001_g13969</name>
</gene>
<comment type="caution">
    <text evidence="2">The sequence shown here is derived from an EMBL/GenBank/DDBJ whole genome shotgun (WGS) entry which is preliminary data.</text>
</comment>
<sequence>MKAKVTTRVVQDVAGTGSNSGASTKGRRDGVEAATTSVASLETMAAALQDLTAVVASIQAGDGRRTEPEGARRGRQRAAGGGGPPSPPSSDSEVSSDSDSEGGGCGRRVQYGDDARERAVQAVRRTTT</sequence>
<evidence type="ECO:0000256" key="1">
    <source>
        <dbReference type="SAM" id="MobiDB-lite"/>
    </source>
</evidence>
<organism evidence="2 3">
    <name type="scientific">Phytophthora rubi</name>
    <dbReference type="NCBI Taxonomy" id="129364"/>
    <lineage>
        <taxon>Eukaryota</taxon>
        <taxon>Sar</taxon>
        <taxon>Stramenopiles</taxon>
        <taxon>Oomycota</taxon>
        <taxon>Peronosporomycetes</taxon>
        <taxon>Peronosporales</taxon>
        <taxon>Peronosporaceae</taxon>
        <taxon>Phytophthora</taxon>
    </lineage>
</organism>
<feature type="region of interest" description="Disordered" evidence="1">
    <location>
        <begin position="59"/>
        <end position="128"/>
    </location>
</feature>
<dbReference type="EMBL" id="QXFV01000981">
    <property type="protein sequence ID" value="KAE9019069.1"/>
    <property type="molecule type" value="Genomic_DNA"/>
</dbReference>
<reference evidence="2 3" key="1">
    <citation type="submission" date="2018-09" db="EMBL/GenBank/DDBJ databases">
        <title>Genomic investigation of the strawberry pathogen Phytophthora fragariae indicates pathogenicity is determined by transcriptional variation in three key races.</title>
        <authorList>
            <person name="Adams T.M."/>
            <person name="Armitage A.D."/>
            <person name="Sobczyk M.K."/>
            <person name="Bates H.J."/>
            <person name="Dunwell J.M."/>
            <person name="Nellist C.F."/>
            <person name="Harrison R.J."/>
        </authorList>
    </citation>
    <scope>NUCLEOTIDE SEQUENCE [LARGE SCALE GENOMIC DNA]</scope>
    <source>
        <strain evidence="2 3">SCRP249</strain>
    </source>
</reference>
<feature type="compositionally biased region" description="Basic and acidic residues" evidence="1">
    <location>
        <begin position="110"/>
        <end position="119"/>
    </location>
</feature>